<protein>
    <submittedName>
        <fullName evidence="2">Putative ankycorbin-like</fullName>
    </submittedName>
</protein>
<dbReference type="AlphaFoldDB" id="A0A8K0HW37"/>
<evidence type="ECO:0000313" key="2">
    <source>
        <dbReference type="EMBL" id="KAG1327629.1"/>
    </source>
</evidence>
<evidence type="ECO:0000256" key="1">
    <source>
        <dbReference type="SAM" id="MobiDB-lite"/>
    </source>
</evidence>
<reference evidence="2" key="1">
    <citation type="journal article" date="2017" name="Gigascience">
        <title>The genome draft of coconut (Cocos nucifera).</title>
        <authorList>
            <person name="Xiao Y."/>
            <person name="Xu P."/>
            <person name="Fan H."/>
            <person name="Baudouin L."/>
            <person name="Xia W."/>
            <person name="Bocs S."/>
            <person name="Xu J."/>
            <person name="Li Q."/>
            <person name="Guo A."/>
            <person name="Zhou L."/>
            <person name="Li J."/>
            <person name="Wu Y."/>
            <person name="Ma Z."/>
            <person name="Armero A."/>
            <person name="Issali A.E."/>
            <person name="Liu N."/>
            <person name="Peng M."/>
            <person name="Yang Y."/>
        </authorList>
    </citation>
    <scope>NUCLEOTIDE SEQUENCE</scope>
    <source>
        <tissue evidence="2">Spear leaf of Hainan Tall coconut</tissue>
    </source>
</reference>
<name>A0A8K0HW37_COCNU</name>
<organism evidence="2 3">
    <name type="scientific">Cocos nucifera</name>
    <name type="common">Coconut palm</name>
    <dbReference type="NCBI Taxonomy" id="13894"/>
    <lineage>
        <taxon>Eukaryota</taxon>
        <taxon>Viridiplantae</taxon>
        <taxon>Streptophyta</taxon>
        <taxon>Embryophyta</taxon>
        <taxon>Tracheophyta</taxon>
        <taxon>Spermatophyta</taxon>
        <taxon>Magnoliopsida</taxon>
        <taxon>Liliopsida</taxon>
        <taxon>Arecaceae</taxon>
        <taxon>Arecoideae</taxon>
        <taxon>Cocoseae</taxon>
        <taxon>Attaleinae</taxon>
        <taxon>Cocos</taxon>
    </lineage>
</organism>
<reference evidence="2" key="2">
    <citation type="submission" date="2019-07" db="EMBL/GenBank/DDBJ databases">
        <authorList>
            <person name="Yang Y."/>
            <person name="Bocs S."/>
            <person name="Baudouin L."/>
        </authorList>
    </citation>
    <scope>NUCLEOTIDE SEQUENCE</scope>
    <source>
        <tissue evidence="2">Spear leaf of Hainan Tall coconut</tissue>
    </source>
</reference>
<gene>
    <name evidence="2" type="ORF">COCNU_01G015630</name>
</gene>
<sequence length="114" mass="13029">MTMGPSRTAAAGMGLHDSILKNYRLASEAFSNILHPIDATKLLIELLKIRRPKVMDYFLWLAHYLNGFMEHTFKRSSEVMRYRPKDEMLKVAEDRASEGAKEASIEAEVAEKRS</sequence>
<dbReference type="EMBL" id="CM017872">
    <property type="protein sequence ID" value="KAG1327629.1"/>
    <property type="molecule type" value="Genomic_DNA"/>
</dbReference>
<evidence type="ECO:0000313" key="3">
    <source>
        <dbReference type="Proteomes" id="UP000797356"/>
    </source>
</evidence>
<comment type="caution">
    <text evidence="2">The sequence shown here is derived from an EMBL/GenBank/DDBJ whole genome shotgun (WGS) entry which is preliminary data.</text>
</comment>
<dbReference type="Proteomes" id="UP000797356">
    <property type="component" value="Chromosome 1"/>
</dbReference>
<feature type="region of interest" description="Disordered" evidence="1">
    <location>
        <begin position="93"/>
        <end position="114"/>
    </location>
</feature>
<proteinExistence type="predicted"/>
<accession>A0A8K0HW37</accession>
<keyword evidence="3" id="KW-1185">Reference proteome</keyword>